<protein>
    <submittedName>
        <fullName evidence="2">Uncharacterized protein</fullName>
    </submittedName>
</protein>
<accession>A0A5W7S109</accession>
<dbReference type="AlphaFoldDB" id="A0A5W7S109"/>
<name>A0A5W7S109_SALET</name>
<feature type="transmembrane region" description="Helical" evidence="1">
    <location>
        <begin position="64"/>
        <end position="84"/>
    </location>
</feature>
<organism evidence="2">
    <name type="scientific">Salmonella enterica subsp. enterica serovar Kintambo</name>
    <dbReference type="NCBI Taxonomy" id="1192730"/>
    <lineage>
        <taxon>Bacteria</taxon>
        <taxon>Pseudomonadati</taxon>
        <taxon>Pseudomonadota</taxon>
        <taxon>Gammaproteobacteria</taxon>
        <taxon>Enterobacterales</taxon>
        <taxon>Enterobacteriaceae</taxon>
        <taxon>Salmonella</taxon>
    </lineage>
</organism>
<sequence length="156" mass="17869">MFLGHLMVAVGMIWLLLLLTKSYKSYIVSLRLFNLWILKMNQKEINPSIKIDKNPNKGSTLSRWLAYIAIVISIISLVISASNFKISRFLYENDKLEGGNTVHYKQLEKWDTCLNGFAFSTDKDGDLKPVYKYPFTDSETPVQGVRVLCGEKKLNN</sequence>
<evidence type="ECO:0000313" key="2">
    <source>
        <dbReference type="EMBL" id="EBX8629934.1"/>
    </source>
</evidence>
<keyword evidence="1" id="KW-0812">Transmembrane</keyword>
<proteinExistence type="predicted"/>
<keyword evidence="1" id="KW-0472">Membrane</keyword>
<dbReference type="EMBL" id="AAHMLI010000032">
    <property type="protein sequence ID" value="EBX8629934.1"/>
    <property type="molecule type" value="Genomic_DNA"/>
</dbReference>
<keyword evidence="1" id="KW-1133">Transmembrane helix</keyword>
<reference evidence="2" key="1">
    <citation type="submission" date="2018-07" db="EMBL/GenBank/DDBJ databases">
        <authorList>
            <person name="Ashton P.M."/>
            <person name="Dallman T."/>
            <person name="Nair S."/>
            <person name="De Pinna E."/>
            <person name="Peters T."/>
            <person name="Grant K."/>
        </authorList>
    </citation>
    <scope>NUCLEOTIDE SEQUENCE</scope>
    <source>
        <strain evidence="2">242348</strain>
    </source>
</reference>
<gene>
    <name evidence="2" type="ORF">DTU03_20865</name>
</gene>
<evidence type="ECO:0000256" key="1">
    <source>
        <dbReference type="SAM" id="Phobius"/>
    </source>
</evidence>
<comment type="caution">
    <text evidence="2">The sequence shown here is derived from an EMBL/GenBank/DDBJ whole genome shotgun (WGS) entry which is preliminary data.</text>
</comment>